<dbReference type="AlphaFoldDB" id="A0A8H5LNX5"/>
<comment type="caution">
    <text evidence="2">The sequence shown here is derived from an EMBL/GenBank/DDBJ whole genome shotgun (WGS) entry which is preliminary data.</text>
</comment>
<dbReference type="EMBL" id="JAACJO010000001">
    <property type="protein sequence ID" value="KAF5364116.1"/>
    <property type="molecule type" value="Genomic_DNA"/>
</dbReference>
<protein>
    <submittedName>
        <fullName evidence="2">Uncharacterized protein</fullName>
    </submittedName>
</protein>
<evidence type="ECO:0000256" key="1">
    <source>
        <dbReference type="SAM" id="MobiDB-lite"/>
    </source>
</evidence>
<name>A0A8H5LNX5_9AGAR</name>
<feature type="compositionally biased region" description="Basic and acidic residues" evidence="1">
    <location>
        <begin position="477"/>
        <end position="490"/>
    </location>
</feature>
<reference evidence="2 3" key="1">
    <citation type="journal article" date="2020" name="ISME J.">
        <title>Uncovering the hidden diversity of litter-decomposition mechanisms in mushroom-forming fungi.</title>
        <authorList>
            <person name="Floudas D."/>
            <person name="Bentzer J."/>
            <person name="Ahren D."/>
            <person name="Johansson T."/>
            <person name="Persson P."/>
            <person name="Tunlid A."/>
        </authorList>
    </citation>
    <scope>NUCLEOTIDE SEQUENCE [LARGE SCALE GENOMIC DNA]</scope>
    <source>
        <strain evidence="2 3">CBS 146.42</strain>
    </source>
</reference>
<dbReference type="Proteomes" id="UP000559027">
    <property type="component" value="Unassembled WGS sequence"/>
</dbReference>
<accession>A0A8H5LNX5</accession>
<feature type="compositionally biased region" description="Polar residues" evidence="1">
    <location>
        <begin position="173"/>
        <end position="182"/>
    </location>
</feature>
<evidence type="ECO:0000313" key="2">
    <source>
        <dbReference type="EMBL" id="KAF5364116.1"/>
    </source>
</evidence>
<evidence type="ECO:0000313" key="3">
    <source>
        <dbReference type="Proteomes" id="UP000559027"/>
    </source>
</evidence>
<sequence>MTSKDAQQLVQEYKVKRTHNHWHISITLQPPVSRVTPPNPRTARSMSEPIPQALPSALDKVLVEFIFPIWTNAQPDRITKMAEVIWPLIPKVQQAAFEQFSRSPIFLQEFLIRACRYVIQRARPQTGNGSLTSSRPTQLNPTLLPGASSFSILQSQHSSYGPTPQELPARRQAPQTRMPSSGSRRKVAMPHRPTDVPSSFIGTSHRSNVEAPSIDFQVPHASVSSSDISVASSAVPSGSNLRLSSPVPPPYTYHPGQHENLSREQIHDPILNAPARTEADQDFSAYWDAINASLYSNAANAQDIQPISDQSQSVSSVTQSSATNTVPAAVSTNASPAQASASAPVTVTPVPVPATIYPVPLSATAPTSRSTSTPLSDAPAFPGLFIPSAPSRSTTPSHTSHPVVHPQFLAFPTRIIHQGSIPQTAILGAQNQQNFPWVQQFQEPQAARVSMNRSPNAFAIPGTPSSLEPQNARKRRLSDNDSPHEPDGGK</sequence>
<proteinExistence type="predicted"/>
<keyword evidence="3" id="KW-1185">Reference proteome</keyword>
<feature type="region of interest" description="Disordered" evidence="1">
    <location>
        <begin position="448"/>
        <end position="490"/>
    </location>
</feature>
<organism evidence="2 3">
    <name type="scientific">Leucocoprinus leucothites</name>
    <dbReference type="NCBI Taxonomy" id="201217"/>
    <lineage>
        <taxon>Eukaryota</taxon>
        <taxon>Fungi</taxon>
        <taxon>Dikarya</taxon>
        <taxon>Basidiomycota</taxon>
        <taxon>Agaricomycotina</taxon>
        <taxon>Agaricomycetes</taxon>
        <taxon>Agaricomycetidae</taxon>
        <taxon>Agaricales</taxon>
        <taxon>Agaricineae</taxon>
        <taxon>Agaricaceae</taxon>
        <taxon>Leucocoprinus</taxon>
    </lineage>
</organism>
<feature type="region of interest" description="Disordered" evidence="1">
    <location>
        <begin position="154"/>
        <end position="202"/>
    </location>
</feature>
<gene>
    <name evidence="2" type="ORF">D9756_000930</name>
</gene>